<evidence type="ECO:0000256" key="7">
    <source>
        <dbReference type="ARBA" id="ARBA00023136"/>
    </source>
</evidence>
<dbReference type="EMBL" id="WUUL01000002">
    <property type="protein sequence ID" value="MXQ52847.1"/>
    <property type="molecule type" value="Genomic_DNA"/>
</dbReference>
<dbReference type="SUPFAM" id="SSF161098">
    <property type="entry name" value="MetI-like"/>
    <property type="match status" value="1"/>
</dbReference>
<comment type="similarity">
    <text evidence="2">Belongs to the binding-protein-dependent transport system permease family. CysTW subfamily.</text>
</comment>
<keyword evidence="6 8" id="KW-1133">Transmembrane helix</keyword>
<feature type="transmembrane region" description="Helical" evidence="8">
    <location>
        <begin position="83"/>
        <end position="106"/>
    </location>
</feature>
<dbReference type="FunFam" id="1.10.3720.10:FF:000002">
    <property type="entry name" value="D-methionine ABC transporter permease MetI"/>
    <property type="match status" value="1"/>
</dbReference>
<protein>
    <submittedName>
        <fullName evidence="10">ABC transporter permease subunit</fullName>
    </submittedName>
</protein>
<dbReference type="GO" id="GO:0005886">
    <property type="term" value="C:plasma membrane"/>
    <property type="evidence" value="ECO:0007669"/>
    <property type="project" value="UniProtKB-SubCell"/>
</dbReference>
<evidence type="ECO:0000256" key="2">
    <source>
        <dbReference type="ARBA" id="ARBA00007069"/>
    </source>
</evidence>
<evidence type="ECO:0000256" key="3">
    <source>
        <dbReference type="ARBA" id="ARBA00022448"/>
    </source>
</evidence>
<reference evidence="10 11" key="1">
    <citation type="submission" date="2019-12" db="EMBL/GenBank/DDBJ databases">
        <title>Whole-genome analyses of novel actinobacteria.</title>
        <authorList>
            <person name="Sahin N."/>
            <person name="Saygin H."/>
        </authorList>
    </citation>
    <scope>NUCLEOTIDE SEQUENCE [LARGE SCALE GENOMIC DNA]</scope>
    <source>
        <strain evidence="10 11">KC615</strain>
    </source>
</reference>
<name>A0A6I4VMZ3_9BACL</name>
<evidence type="ECO:0000256" key="8">
    <source>
        <dbReference type="RuleBase" id="RU363032"/>
    </source>
</evidence>
<evidence type="ECO:0000256" key="5">
    <source>
        <dbReference type="ARBA" id="ARBA00022692"/>
    </source>
</evidence>
<dbReference type="InterPro" id="IPR000515">
    <property type="entry name" value="MetI-like"/>
</dbReference>
<dbReference type="CDD" id="cd06261">
    <property type="entry name" value="TM_PBP2"/>
    <property type="match status" value="1"/>
</dbReference>
<evidence type="ECO:0000256" key="6">
    <source>
        <dbReference type="ARBA" id="ARBA00022989"/>
    </source>
</evidence>
<proteinExistence type="inferred from homology"/>
<evidence type="ECO:0000313" key="11">
    <source>
        <dbReference type="Proteomes" id="UP000430692"/>
    </source>
</evidence>
<feature type="transmembrane region" description="Helical" evidence="8">
    <location>
        <begin position="146"/>
        <end position="169"/>
    </location>
</feature>
<feature type="domain" description="ABC transmembrane type-1" evidence="9">
    <location>
        <begin position="14"/>
        <end position="208"/>
    </location>
</feature>
<dbReference type="PANTHER" id="PTHR30450:SF1">
    <property type="entry name" value="D-METHIONINE TRANSPORT SYSTEM PERMEASE PROTEIN METI-RELATED"/>
    <property type="match status" value="1"/>
</dbReference>
<keyword evidence="5 8" id="KW-0812">Transmembrane</keyword>
<dbReference type="PANTHER" id="PTHR30450">
    <property type="entry name" value="ABC TRANSPORTER PERMEASE"/>
    <property type="match status" value="1"/>
</dbReference>
<gene>
    <name evidence="10" type="ORF">GSM42_03690</name>
</gene>
<feature type="transmembrane region" description="Helical" evidence="8">
    <location>
        <begin position="53"/>
        <end position="77"/>
    </location>
</feature>
<accession>A0A6I4VMZ3</accession>
<evidence type="ECO:0000313" key="10">
    <source>
        <dbReference type="EMBL" id="MXQ52847.1"/>
    </source>
</evidence>
<keyword evidence="7 8" id="KW-0472">Membrane</keyword>
<sequence length="222" mass="24131">MSPSLDWALILQGTQETLLMVAIATFFSALIGVPLGILLVITDRGQFWEVTWLQKILGFIINIFRAVPFIVLILFLFPVTKWILGTSLGTTAATIPLIAGAAPFFARMVETAIREIDRGVVEAAEAMGASPLTIVWRVYLPEAMPAIVSGLTVSCVSLISYSAMAGMVGGGGLGDLALRYGFQMFDEKMMFVCGILLVVLVQGVQWIGDFIARRLDKRNLQS</sequence>
<feature type="transmembrane region" description="Helical" evidence="8">
    <location>
        <begin position="189"/>
        <end position="212"/>
    </location>
</feature>
<keyword evidence="4" id="KW-1003">Cell membrane</keyword>
<dbReference type="PROSITE" id="PS50928">
    <property type="entry name" value="ABC_TM1"/>
    <property type="match status" value="1"/>
</dbReference>
<dbReference type="Proteomes" id="UP000430692">
    <property type="component" value="Unassembled WGS sequence"/>
</dbReference>
<evidence type="ECO:0000256" key="1">
    <source>
        <dbReference type="ARBA" id="ARBA00004651"/>
    </source>
</evidence>
<organism evidence="10 11">
    <name type="scientific">Shimazuella alba</name>
    <dbReference type="NCBI Taxonomy" id="2690964"/>
    <lineage>
        <taxon>Bacteria</taxon>
        <taxon>Bacillati</taxon>
        <taxon>Bacillota</taxon>
        <taxon>Bacilli</taxon>
        <taxon>Bacillales</taxon>
        <taxon>Thermoactinomycetaceae</taxon>
        <taxon>Shimazuella</taxon>
    </lineage>
</organism>
<comment type="subcellular location">
    <subcellularLocation>
        <location evidence="1 8">Cell membrane</location>
        <topology evidence="1 8">Multi-pass membrane protein</topology>
    </subcellularLocation>
</comment>
<comment type="caution">
    <text evidence="10">The sequence shown here is derived from an EMBL/GenBank/DDBJ whole genome shotgun (WGS) entry which is preliminary data.</text>
</comment>
<keyword evidence="11" id="KW-1185">Reference proteome</keyword>
<dbReference type="InterPro" id="IPR051322">
    <property type="entry name" value="AA_ABC_Transporter_Permease"/>
</dbReference>
<dbReference type="InterPro" id="IPR035906">
    <property type="entry name" value="MetI-like_sf"/>
</dbReference>
<evidence type="ECO:0000256" key="4">
    <source>
        <dbReference type="ARBA" id="ARBA00022475"/>
    </source>
</evidence>
<dbReference type="Gene3D" id="1.10.3720.10">
    <property type="entry name" value="MetI-like"/>
    <property type="match status" value="1"/>
</dbReference>
<dbReference type="GO" id="GO:0048473">
    <property type="term" value="P:D-methionine transmembrane transport"/>
    <property type="evidence" value="ECO:0007669"/>
    <property type="project" value="TreeGrafter"/>
</dbReference>
<evidence type="ECO:0000259" key="9">
    <source>
        <dbReference type="PROSITE" id="PS50928"/>
    </source>
</evidence>
<dbReference type="AlphaFoldDB" id="A0A6I4VMZ3"/>
<feature type="transmembrane region" description="Helical" evidence="8">
    <location>
        <begin position="20"/>
        <end position="41"/>
    </location>
</feature>
<dbReference type="Pfam" id="PF00528">
    <property type="entry name" value="BPD_transp_1"/>
    <property type="match status" value="1"/>
</dbReference>
<keyword evidence="3 8" id="KW-0813">Transport</keyword>